<sequence length="64" mass="7791">MCIINDIEYHYYNVFNRNLSGDCRFLLFSTCLNLRTSIGMIWDKLFSLDREKYYLCCERTLSKF</sequence>
<accession>A5N8L1</accession>
<name>A5N8L1_CLOK5</name>
<keyword evidence="2" id="KW-1185">Reference proteome</keyword>
<proteinExistence type="predicted"/>
<reference evidence="1 2" key="1">
    <citation type="journal article" date="2008" name="Proc. Natl. Acad. Sci. U.S.A.">
        <title>The genome of Clostridium kluyveri, a strict anaerobe with unique metabolic features.</title>
        <authorList>
            <person name="Seedorf H."/>
            <person name="Fricke W.F."/>
            <person name="Veith B."/>
            <person name="Brueggemann H."/>
            <person name="Liesegang H."/>
            <person name="Strittmatter A."/>
            <person name="Miethke M."/>
            <person name="Buckel W."/>
            <person name="Hinderberger J."/>
            <person name="Li F."/>
            <person name="Hagemeier C."/>
            <person name="Thauer R.K."/>
            <person name="Gottschalk G."/>
        </authorList>
    </citation>
    <scope>NUCLEOTIDE SEQUENCE [LARGE SCALE GENOMIC DNA]</scope>
    <source>
        <strain evidence="2">ATCC 8527 / DSM 555 / NCIMB 10680</strain>
    </source>
</reference>
<dbReference type="KEGG" id="ckl:CKL_1600"/>
<gene>
    <name evidence="1" type="ordered locus">CKL_1600</name>
</gene>
<dbReference type="HOGENOM" id="CLU_2859779_0_0_9"/>
<evidence type="ECO:0000313" key="2">
    <source>
        <dbReference type="Proteomes" id="UP000002411"/>
    </source>
</evidence>
<dbReference type="AlphaFoldDB" id="A5N8L1"/>
<protein>
    <submittedName>
        <fullName evidence="1">Uncharacterized protein</fullName>
    </submittedName>
</protein>
<dbReference type="Proteomes" id="UP000002411">
    <property type="component" value="Chromosome"/>
</dbReference>
<dbReference type="STRING" id="431943.CKL_1600"/>
<dbReference type="EMBL" id="CP000673">
    <property type="protein sequence ID" value="EDK33642.1"/>
    <property type="molecule type" value="Genomic_DNA"/>
</dbReference>
<evidence type="ECO:0000313" key="1">
    <source>
        <dbReference type="EMBL" id="EDK33642.1"/>
    </source>
</evidence>
<organism evidence="1 2">
    <name type="scientific">Clostridium kluyveri (strain ATCC 8527 / DSM 555 / NBRC 12016 / NCIMB 10680 / K1)</name>
    <dbReference type="NCBI Taxonomy" id="431943"/>
    <lineage>
        <taxon>Bacteria</taxon>
        <taxon>Bacillati</taxon>
        <taxon>Bacillota</taxon>
        <taxon>Clostridia</taxon>
        <taxon>Eubacteriales</taxon>
        <taxon>Clostridiaceae</taxon>
        <taxon>Clostridium</taxon>
    </lineage>
</organism>